<dbReference type="EMBL" id="NIDE01000014">
    <property type="protein sequence ID" value="OWK38563.1"/>
    <property type="molecule type" value="Genomic_DNA"/>
</dbReference>
<accession>A0A225DC50</accession>
<sequence length="325" mass="35931">MLRIERYTPGRAALWDAFVDRAKNGVFLFRRGYMDYHADRFTDHSLLFWEGDRLVAVLPANERDGTLASHGGLTFGGVVTDRRMRTGAMVDLVAGLRAYMPAAGLATLVYKAIPHIYHQAPAEEDLYALTAHGARLVRRDVASAIDLRDRVDPAKGRKWGANRARANGLAVAESTDYTAFMAVEEENLRTKYGTRPVHTAAELALLADRFPGNIRLFVAAKDDRLLGGVVVYQSRQVAHAQYIATTPEGRDLGCLDAVMDELLNRVYPGRVPYFDFGISTEKSGTYLNRGLIENKESYGGRAVVYDFYELPGGFPGDPDPVRGVA</sequence>
<name>A0A225DC50_9BACT</name>
<gene>
    <name evidence="2" type="ORF">FRUB_07683</name>
</gene>
<dbReference type="Pfam" id="PF13480">
    <property type="entry name" value="Acetyltransf_6"/>
    <property type="match status" value="1"/>
</dbReference>
<reference evidence="3" key="1">
    <citation type="submission" date="2017-06" db="EMBL/GenBank/DDBJ databases">
        <title>Genome analysis of Fimbriiglobus ruber SP5, the first member of the order Planctomycetales with confirmed chitinolytic capability.</title>
        <authorList>
            <person name="Ravin N.V."/>
            <person name="Rakitin A.L."/>
            <person name="Ivanova A.A."/>
            <person name="Beletsky A.V."/>
            <person name="Kulichevskaya I.S."/>
            <person name="Mardanov A.V."/>
            <person name="Dedysh S.N."/>
        </authorList>
    </citation>
    <scope>NUCLEOTIDE SEQUENCE [LARGE SCALE GENOMIC DNA]</scope>
    <source>
        <strain evidence="3">SP5</strain>
    </source>
</reference>
<evidence type="ECO:0000259" key="1">
    <source>
        <dbReference type="Pfam" id="PF13480"/>
    </source>
</evidence>
<dbReference type="OrthoDB" id="9808687at2"/>
<dbReference type="SUPFAM" id="SSF55729">
    <property type="entry name" value="Acyl-CoA N-acyltransferases (Nat)"/>
    <property type="match status" value="1"/>
</dbReference>
<feature type="domain" description="BioF2-like acetyltransferase" evidence="1">
    <location>
        <begin position="173"/>
        <end position="281"/>
    </location>
</feature>
<dbReference type="AlphaFoldDB" id="A0A225DC50"/>
<evidence type="ECO:0000313" key="2">
    <source>
        <dbReference type="EMBL" id="OWK38563.1"/>
    </source>
</evidence>
<comment type="caution">
    <text evidence="2">The sequence shown here is derived from an EMBL/GenBank/DDBJ whole genome shotgun (WGS) entry which is preliminary data.</text>
</comment>
<dbReference type="InterPro" id="IPR038740">
    <property type="entry name" value="BioF2-like_GNAT_dom"/>
</dbReference>
<keyword evidence="3" id="KW-1185">Reference proteome</keyword>
<organism evidence="2 3">
    <name type="scientific">Fimbriiglobus ruber</name>
    <dbReference type="NCBI Taxonomy" id="1908690"/>
    <lineage>
        <taxon>Bacteria</taxon>
        <taxon>Pseudomonadati</taxon>
        <taxon>Planctomycetota</taxon>
        <taxon>Planctomycetia</taxon>
        <taxon>Gemmatales</taxon>
        <taxon>Gemmataceae</taxon>
        <taxon>Fimbriiglobus</taxon>
    </lineage>
</organism>
<dbReference type="Proteomes" id="UP000214646">
    <property type="component" value="Unassembled WGS sequence"/>
</dbReference>
<dbReference type="Gene3D" id="3.40.630.30">
    <property type="match status" value="1"/>
</dbReference>
<dbReference type="InterPro" id="IPR016181">
    <property type="entry name" value="Acyl_CoA_acyltransferase"/>
</dbReference>
<dbReference type="RefSeq" id="WP_088258334.1">
    <property type="nucleotide sequence ID" value="NZ_NIDE01000014.1"/>
</dbReference>
<protein>
    <recommendedName>
        <fullName evidence="1">BioF2-like acetyltransferase domain-containing protein</fullName>
    </recommendedName>
</protein>
<evidence type="ECO:0000313" key="3">
    <source>
        <dbReference type="Proteomes" id="UP000214646"/>
    </source>
</evidence>
<proteinExistence type="predicted"/>